<proteinExistence type="predicted"/>
<name>A0A5N8V505_9ACTN</name>
<sequence length="334" mass="36219">MKKTHVAALVGGAAAVTTLATTLVGVPAFATPAAHVPASAQRAHTADPKVPAGFTEHKVKVGKVGIDYVEGGHGKTLVLLHGYPQSWYEWHKVMPELSKHYHVIAPSLRGAGNSDAPASGYDKKTMAEDIHGLLRKLGRDHDINLVGHDIGTMVAYAYAAAHPGDVSKLVLSEAPLPDKNLYKFPSLTPQGPGFWNFGFFNVTNGLPEKTIKGHETEWVDGFSDLLEHNKNGVTHEDAAVYGHYLKDSAHLRASFEWFRTLNKDVADNAVNSQKKLKMPVLALGAQYSLGNLVPDQVKQYGTNVTGEVVAGSGHWLWEEKPAEMTSRLLNFLGH</sequence>
<dbReference type="EMBL" id="VJZD01000005">
    <property type="protein sequence ID" value="MPY30237.1"/>
    <property type="molecule type" value="Genomic_DNA"/>
</dbReference>
<keyword evidence="1 4" id="KW-0378">Hydrolase</keyword>
<dbReference type="InterPro" id="IPR000073">
    <property type="entry name" value="AB_hydrolase_1"/>
</dbReference>
<feature type="chain" id="PRO_5025056083" evidence="2">
    <location>
        <begin position="31"/>
        <end position="334"/>
    </location>
</feature>
<protein>
    <submittedName>
        <fullName evidence="4">Alpha/beta hydrolase</fullName>
    </submittedName>
</protein>
<keyword evidence="2" id="KW-0732">Signal</keyword>
<evidence type="ECO:0000256" key="1">
    <source>
        <dbReference type="ARBA" id="ARBA00022801"/>
    </source>
</evidence>
<dbReference type="PRINTS" id="PR00111">
    <property type="entry name" value="ABHYDROLASE"/>
</dbReference>
<dbReference type="Pfam" id="PF00561">
    <property type="entry name" value="Abhydrolase_1"/>
    <property type="match status" value="1"/>
</dbReference>
<feature type="domain" description="AB hydrolase-1" evidence="3">
    <location>
        <begin position="76"/>
        <end position="321"/>
    </location>
</feature>
<evidence type="ECO:0000313" key="5">
    <source>
        <dbReference type="Proteomes" id="UP000325849"/>
    </source>
</evidence>
<reference evidence="4 5" key="1">
    <citation type="submission" date="2019-07" db="EMBL/GenBank/DDBJ databases">
        <title>New species of Amycolatopsis and Streptomyces.</title>
        <authorList>
            <person name="Duangmal K."/>
            <person name="Teo W.F.A."/>
            <person name="Lipun K."/>
        </authorList>
    </citation>
    <scope>NUCLEOTIDE SEQUENCE [LARGE SCALE GENOMIC DNA]</scope>
    <source>
        <strain evidence="4 5">NBRC 109810</strain>
    </source>
</reference>
<gene>
    <name evidence="4" type="ORF">FNH09_02595</name>
</gene>
<dbReference type="Gene3D" id="3.40.50.1820">
    <property type="entry name" value="alpha/beta hydrolase"/>
    <property type="match status" value="1"/>
</dbReference>
<dbReference type="SUPFAM" id="SSF53474">
    <property type="entry name" value="alpha/beta-Hydrolases"/>
    <property type="match status" value="1"/>
</dbReference>
<accession>A0A5N8V505</accession>
<evidence type="ECO:0000313" key="4">
    <source>
        <dbReference type="EMBL" id="MPY30237.1"/>
    </source>
</evidence>
<comment type="caution">
    <text evidence="4">The sequence shown here is derived from an EMBL/GenBank/DDBJ whole genome shotgun (WGS) entry which is preliminary data.</text>
</comment>
<dbReference type="RefSeq" id="WP_152884648.1">
    <property type="nucleotide sequence ID" value="NZ_VJZD01000005.1"/>
</dbReference>
<evidence type="ECO:0000259" key="3">
    <source>
        <dbReference type="Pfam" id="PF00561"/>
    </source>
</evidence>
<dbReference type="AlphaFoldDB" id="A0A5N8V505"/>
<dbReference type="PANTHER" id="PTHR43329">
    <property type="entry name" value="EPOXIDE HYDROLASE"/>
    <property type="match status" value="1"/>
</dbReference>
<dbReference type="InterPro" id="IPR029058">
    <property type="entry name" value="AB_hydrolase_fold"/>
</dbReference>
<dbReference type="GO" id="GO:0016787">
    <property type="term" value="F:hydrolase activity"/>
    <property type="evidence" value="ECO:0007669"/>
    <property type="project" value="UniProtKB-KW"/>
</dbReference>
<keyword evidence="5" id="KW-1185">Reference proteome</keyword>
<dbReference type="InterPro" id="IPR000639">
    <property type="entry name" value="Epox_hydrolase-like"/>
</dbReference>
<feature type="signal peptide" evidence="2">
    <location>
        <begin position="1"/>
        <end position="30"/>
    </location>
</feature>
<organism evidence="4 5">
    <name type="scientific">Streptomyces adustus</name>
    <dbReference type="NCBI Taxonomy" id="1609272"/>
    <lineage>
        <taxon>Bacteria</taxon>
        <taxon>Bacillati</taxon>
        <taxon>Actinomycetota</taxon>
        <taxon>Actinomycetes</taxon>
        <taxon>Kitasatosporales</taxon>
        <taxon>Streptomycetaceae</taxon>
        <taxon>Streptomyces</taxon>
    </lineage>
</organism>
<evidence type="ECO:0000256" key="2">
    <source>
        <dbReference type="SAM" id="SignalP"/>
    </source>
</evidence>
<dbReference type="OrthoDB" id="3507586at2"/>
<dbReference type="PRINTS" id="PR00412">
    <property type="entry name" value="EPOXHYDRLASE"/>
</dbReference>
<dbReference type="Proteomes" id="UP000325849">
    <property type="component" value="Unassembled WGS sequence"/>
</dbReference>